<accession>A0A2S1QZU7</accession>
<dbReference type="AlphaFoldDB" id="A0A2S1QZU7"/>
<name>A0A2S1QZU7_9FLAO</name>
<protein>
    <submittedName>
        <fullName evidence="1">Glyoxalase</fullName>
    </submittedName>
</protein>
<dbReference type="RefSeq" id="WP_108778644.1">
    <property type="nucleotide sequence ID" value="NZ_CP029186.1"/>
</dbReference>
<keyword evidence="2" id="KW-1185">Reference proteome</keyword>
<reference evidence="1 2" key="1">
    <citation type="submission" date="2018-04" db="EMBL/GenBank/DDBJ databases">
        <title>Genome sequencing of Flavobacterium sp. HYN0059.</title>
        <authorList>
            <person name="Yi H."/>
            <person name="Baek C."/>
        </authorList>
    </citation>
    <scope>NUCLEOTIDE SEQUENCE [LARGE SCALE GENOMIC DNA]</scope>
    <source>
        <strain evidence="1 2">HYN0059</strain>
    </source>
</reference>
<evidence type="ECO:0000313" key="1">
    <source>
        <dbReference type="EMBL" id="AWH85942.1"/>
    </source>
</evidence>
<gene>
    <name evidence="1" type="ORF">HYN59_12860</name>
</gene>
<dbReference type="EMBL" id="CP029186">
    <property type="protein sequence ID" value="AWH85942.1"/>
    <property type="molecule type" value="Genomic_DNA"/>
</dbReference>
<evidence type="ECO:0000313" key="2">
    <source>
        <dbReference type="Proteomes" id="UP000244929"/>
    </source>
</evidence>
<proteinExistence type="predicted"/>
<organism evidence="1 2">
    <name type="scientific">Flavobacterium album</name>
    <dbReference type="NCBI Taxonomy" id="2175091"/>
    <lineage>
        <taxon>Bacteria</taxon>
        <taxon>Pseudomonadati</taxon>
        <taxon>Bacteroidota</taxon>
        <taxon>Flavobacteriia</taxon>
        <taxon>Flavobacteriales</taxon>
        <taxon>Flavobacteriaceae</taxon>
        <taxon>Flavobacterium</taxon>
    </lineage>
</organism>
<dbReference type="Proteomes" id="UP000244929">
    <property type="component" value="Chromosome"/>
</dbReference>
<sequence length="132" mass="15355">MNNRDTGLLALRGEAIGEILPQSGKEEIFQNKTLRPILKLQNDIFIESFINYVNKSKSDFYSLSTEKKMHFIDNAVHKDIKFRNALKGMVMAMFTIEEFREYILNSSNLNKRMMNLVIERLKDQVQLLAKPA</sequence>
<dbReference type="OrthoDB" id="1271679at2"/>
<dbReference type="KEGG" id="falb:HYN59_12860"/>